<proteinExistence type="predicted"/>
<name>A0A2N5VRP3_9BASI</name>
<accession>A0A2N5VRP3</accession>
<gene>
    <name evidence="1" type="ORF">PCANC_06301</name>
</gene>
<dbReference type="EMBL" id="PGCJ01000077">
    <property type="protein sequence ID" value="PLW52655.1"/>
    <property type="molecule type" value="Genomic_DNA"/>
</dbReference>
<reference evidence="1 2" key="1">
    <citation type="submission" date="2017-11" db="EMBL/GenBank/DDBJ databases">
        <title>De novo assembly and phasing of dikaryotic genomes from two isolates of Puccinia coronata f. sp. avenae, the causal agent of oat crown rust.</title>
        <authorList>
            <person name="Miller M.E."/>
            <person name="Zhang Y."/>
            <person name="Omidvar V."/>
            <person name="Sperschneider J."/>
            <person name="Schwessinger B."/>
            <person name="Raley C."/>
            <person name="Palmer J.M."/>
            <person name="Garnica D."/>
            <person name="Upadhyaya N."/>
            <person name="Rathjen J."/>
            <person name="Taylor J.M."/>
            <person name="Park R.F."/>
            <person name="Dodds P.N."/>
            <person name="Hirsch C.D."/>
            <person name="Kianian S.F."/>
            <person name="Figueroa M."/>
        </authorList>
    </citation>
    <scope>NUCLEOTIDE SEQUENCE [LARGE SCALE GENOMIC DNA]</scope>
    <source>
        <strain evidence="1">12NC29</strain>
    </source>
</reference>
<organism evidence="1 2">
    <name type="scientific">Puccinia coronata f. sp. avenae</name>
    <dbReference type="NCBI Taxonomy" id="200324"/>
    <lineage>
        <taxon>Eukaryota</taxon>
        <taxon>Fungi</taxon>
        <taxon>Dikarya</taxon>
        <taxon>Basidiomycota</taxon>
        <taxon>Pucciniomycotina</taxon>
        <taxon>Pucciniomycetes</taxon>
        <taxon>Pucciniales</taxon>
        <taxon>Pucciniaceae</taxon>
        <taxon>Puccinia</taxon>
    </lineage>
</organism>
<dbReference type="Proteomes" id="UP000235388">
    <property type="component" value="Unassembled WGS sequence"/>
</dbReference>
<protein>
    <submittedName>
        <fullName evidence="1">Uncharacterized protein</fullName>
    </submittedName>
</protein>
<sequence length="178" mass="19111">MTGSLLVIKVQTSMTGIKPVIEVETSITCIVPVIEVSTLMTGSIPVIEVCTLMINNEPVIESSWYTTKMTGVKPVIKLHNLEHFQRSGGGSAWLWQAASRCPKVSPMCHTCPIYGLSIDGGGGSLAGKAAEGSSRRQDWSTPAIVGSFCRSSAGGQLHLAGRQSLLQVARWQLRWRGS</sequence>
<evidence type="ECO:0000313" key="2">
    <source>
        <dbReference type="Proteomes" id="UP000235388"/>
    </source>
</evidence>
<dbReference type="AlphaFoldDB" id="A0A2N5VRP3"/>
<evidence type="ECO:0000313" key="1">
    <source>
        <dbReference type="EMBL" id="PLW52655.1"/>
    </source>
</evidence>
<comment type="caution">
    <text evidence="1">The sequence shown here is derived from an EMBL/GenBank/DDBJ whole genome shotgun (WGS) entry which is preliminary data.</text>
</comment>
<keyword evidence="2" id="KW-1185">Reference proteome</keyword>